<evidence type="ECO:0000259" key="2">
    <source>
        <dbReference type="Pfam" id="PF01979"/>
    </source>
</evidence>
<dbReference type="CDD" id="cd01309">
    <property type="entry name" value="Met_dep_hydrolase_C"/>
    <property type="match status" value="1"/>
</dbReference>
<evidence type="ECO:0000313" key="3">
    <source>
        <dbReference type="EMBL" id="MFD2097030.1"/>
    </source>
</evidence>
<organism evidence="3 4">
    <name type="scientific">Corallincola platygyrae</name>
    <dbReference type="NCBI Taxonomy" id="1193278"/>
    <lineage>
        <taxon>Bacteria</taxon>
        <taxon>Pseudomonadati</taxon>
        <taxon>Pseudomonadota</taxon>
        <taxon>Gammaproteobacteria</taxon>
        <taxon>Alteromonadales</taxon>
        <taxon>Psychromonadaceae</taxon>
        <taxon>Corallincola</taxon>
    </lineage>
</organism>
<feature type="signal peptide" evidence="1">
    <location>
        <begin position="1"/>
        <end position="26"/>
    </location>
</feature>
<dbReference type="Pfam" id="PF01979">
    <property type="entry name" value="Amidohydro_1"/>
    <property type="match status" value="2"/>
</dbReference>
<dbReference type="InterPro" id="IPR051781">
    <property type="entry name" value="Metallo-dep_Hydrolase"/>
</dbReference>
<dbReference type="Proteomes" id="UP001597380">
    <property type="component" value="Unassembled WGS sequence"/>
</dbReference>
<dbReference type="InterPro" id="IPR011059">
    <property type="entry name" value="Metal-dep_hydrolase_composite"/>
</dbReference>
<dbReference type="RefSeq" id="WP_345339607.1">
    <property type="nucleotide sequence ID" value="NZ_BAABLI010000010.1"/>
</dbReference>
<dbReference type="Gene3D" id="3.20.20.140">
    <property type="entry name" value="Metal-dependent hydrolases"/>
    <property type="match status" value="2"/>
</dbReference>
<feature type="domain" description="Amidohydrolase-related" evidence="2">
    <location>
        <begin position="358"/>
        <end position="415"/>
    </location>
</feature>
<keyword evidence="1" id="KW-0732">Signal</keyword>
<keyword evidence="4" id="KW-1185">Reference proteome</keyword>
<dbReference type="SUPFAM" id="SSF51556">
    <property type="entry name" value="Metallo-dependent hydrolases"/>
    <property type="match status" value="2"/>
</dbReference>
<feature type="domain" description="Amidohydrolase-related" evidence="2">
    <location>
        <begin position="627"/>
        <end position="943"/>
    </location>
</feature>
<protein>
    <submittedName>
        <fullName evidence="3">Amidohydrolase family protein</fullName>
    </submittedName>
</protein>
<dbReference type="Gene3D" id="2.30.40.10">
    <property type="entry name" value="Urease, subunit C, domain 1"/>
    <property type="match status" value="1"/>
</dbReference>
<dbReference type="PANTHER" id="PTHR43135">
    <property type="entry name" value="ALPHA-D-RIBOSE 1-METHYLPHOSPHONATE 5-TRIPHOSPHATE DIPHOSPHATASE"/>
    <property type="match status" value="1"/>
</dbReference>
<accession>A0ABW4XQD7</accession>
<sequence>MFPEFNHSRRIAWMLCGVVSAPLAYADQTTPNQGLHKYTPDLTALVNATVVTEPGKRIPNATLIIERGRIQRVLEDGDVPAGAKVIDLKDHFIYAGFIDLYTQYGVDAYDGNGHHTEEPIYDNKRVGGNYSNAAIHTQTRWVDSFEPSVNSADSWVQDGFTSVQSARFDGILQGRGMLVSLAEGVPNDLIYRPTTQYFGSFDKGSSDQAYPGSLMGSIALIRQTLADAQWYANSEGMNRTEFTGEREYNVALAGLAEVKASGVMFAADDDMMLLRAASLFNEFDVPLTALGSHYEYARLQEIKASGAQLVLPLNFPETPKVESLDDAGDVSLATLRHWERAPANPAAVAKANIPFALTRHGSNGSFWDNLDKAMSYGLSAKDALAALTTTPAKFTGASDQIGRVAPGYRADLVISHGDLFTGGELRQVWLQGQQKVLDPNKSYQLAGSYRLELKDKPITMTLDYDTGSLQGELEFNGDVVALNGLTVLSDRINFRVELEALGLPGVSRVALQRHNEKLLGQLIDSEGKQYDLVAVAGGGKQVGDMERPAAVEPFIGQLTYPNRAFGFGQLPSSEKVHIKNATIWTSTEKGILENSDLLISDGEIEEIGKDLDTPSGYLIVDGTGKHVTAGIIDEHSHVAISHGVNEPSDAITSEVRIGDVLNPEDPNIYRALAGGVTTAQLLHGSANPIGGQSAIVQLRWGETAEGLRFEGAPGSIKFALGENVKQSNWGDQFDIRYPQSRLGVEAIMRDYFQAAREYEARHKAYQELGRRAKRDTVPPRIDYRMEALVEILNSERFIHVHSYVSSEMMALMELADDFGFTVQTFTHVLEGYKVADELAAHGATASTFADWWAYKFEVYDAIPQNACLMAERGVNVSINSDSEDLIRRLNQEAAKSMMYCDMSPEQAWNMITINPAIQLKIDDKVGSLEEGKQADVVLWNHAPMSAYARAEATWIEGKRYFDRQRDSLMRQQQGYEKQRLIQKVLSNGAANGGETAYGDESAEAAGYKMDQPSWHCDTQFDVWNHEHHAHHAHHAGGH</sequence>
<name>A0ABW4XQD7_9GAMM</name>
<dbReference type="SUPFAM" id="SSF51338">
    <property type="entry name" value="Composite domain of metallo-dependent hydrolases"/>
    <property type="match status" value="2"/>
</dbReference>
<dbReference type="InterPro" id="IPR006680">
    <property type="entry name" value="Amidohydro-rel"/>
</dbReference>
<dbReference type="PANTHER" id="PTHR43135:SF3">
    <property type="entry name" value="ALPHA-D-RIBOSE 1-METHYLPHOSPHONATE 5-TRIPHOSPHATE DIPHOSPHATASE"/>
    <property type="match status" value="1"/>
</dbReference>
<evidence type="ECO:0000256" key="1">
    <source>
        <dbReference type="SAM" id="SignalP"/>
    </source>
</evidence>
<reference evidence="4" key="1">
    <citation type="journal article" date="2019" name="Int. J. Syst. Evol. Microbiol.">
        <title>The Global Catalogue of Microorganisms (GCM) 10K type strain sequencing project: providing services to taxonomists for standard genome sequencing and annotation.</title>
        <authorList>
            <consortium name="The Broad Institute Genomics Platform"/>
            <consortium name="The Broad Institute Genome Sequencing Center for Infectious Disease"/>
            <person name="Wu L."/>
            <person name="Ma J."/>
        </authorList>
    </citation>
    <scope>NUCLEOTIDE SEQUENCE [LARGE SCALE GENOMIC DNA]</scope>
    <source>
        <strain evidence="4">CGMCC 1.10992</strain>
    </source>
</reference>
<proteinExistence type="predicted"/>
<gene>
    <name evidence="3" type="ORF">ACFSJ3_13620</name>
</gene>
<comment type="caution">
    <text evidence="3">The sequence shown here is derived from an EMBL/GenBank/DDBJ whole genome shotgun (WGS) entry which is preliminary data.</text>
</comment>
<dbReference type="InterPro" id="IPR032466">
    <property type="entry name" value="Metal_Hydrolase"/>
</dbReference>
<dbReference type="EMBL" id="JBHUHT010000015">
    <property type="protein sequence ID" value="MFD2097030.1"/>
    <property type="molecule type" value="Genomic_DNA"/>
</dbReference>
<evidence type="ECO:0000313" key="4">
    <source>
        <dbReference type="Proteomes" id="UP001597380"/>
    </source>
</evidence>
<feature type="chain" id="PRO_5047148270" evidence="1">
    <location>
        <begin position="27"/>
        <end position="1038"/>
    </location>
</feature>